<dbReference type="Proteomes" id="UP001529369">
    <property type="component" value="Unassembled WGS sequence"/>
</dbReference>
<dbReference type="PANTHER" id="PTHR11360">
    <property type="entry name" value="MONOCARBOXYLATE TRANSPORTER"/>
    <property type="match status" value="1"/>
</dbReference>
<keyword evidence="2 5" id="KW-1133">Transmembrane helix</keyword>
<feature type="region of interest" description="Disordered" evidence="4">
    <location>
        <begin position="426"/>
        <end position="456"/>
    </location>
</feature>
<feature type="transmembrane region" description="Helical" evidence="5">
    <location>
        <begin position="25"/>
        <end position="47"/>
    </location>
</feature>
<feature type="transmembrane region" description="Helical" evidence="5">
    <location>
        <begin position="59"/>
        <end position="80"/>
    </location>
</feature>
<keyword evidence="1 5" id="KW-0812">Transmembrane</keyword>
<feature type="transmembrane region" description="Helical" evidence="5">
    <location>
        <begin position="300"/>
        <end position="320"/>
    </location>
</feature>
<sequence length="456" mass="45765">MTDPTPPAPDRLPGRLPARFPGWQVAWAAFVVAVFGWGVGFYGPPIFLQAVQASRGWPVSLVSAAVTCHFLFGAVVVADLARLHRRFGLVAVTRAGALATALGMLGWALAAEPWQLFAATLVSGAGWAATGAAAINAIVSPWFSRRRPAALSLAYNGASIGGVVFSPLWVALIAGIGFAGAAGLVGLAMVATLWLLAGRHFRDGPAALGLHPDGDAAPAPVPPAAPRLRLRGDRRFRSLALASSLGLFAQIGLIAHLFSLLTPVLGAGGAGVLAGLATAFAILGRSLLGWLLPAAADRRLVAAGNYGLQAAGSLALLAAGGEAVPLLVLGVALFGLGLGNTTSLPPLIAQQDFAAAETGRVVALVTACSQAAYAFAPLAFGALRDLLPPAPGLPGGSAPALYALAAAVQLAALLVLLLSRRAGASSAARSAPPPADRAAGRIPHGPASGRTPAPGC</sequence>
<feature type="transmembrane region" description="Helical" evidence="5">
    <location>
        <begin position="116"/>
        <end position="139"/>
    </location>
</feature>
<dbReference type="SUPFAM" id="SSF103473">
    <property type="entry name" value="MFS general substrate transporter"/>
    <property type="match status" value="1"/>
</dbReference>
<accession>A0ABT8A4K0</accession>
<feature type="transmembrane region" description="Helical" evidence="5">
    <location>
        <begin position="326"/>
        <end position="349"/>
    </location>
</feature>
<dbReference type="PANTHER" id="PTHR11360:SF290">
    <property type="entry name" value="MONOCARBOXYLATE MFS PERMEASE"/>
    <property type="match status" value="1"/>
</dbReference>
<feature type="transmembrane region" description="Helical" evidence="5">
    <location>
        <begin position="239"/>
        <end position="258"/>
    </location>
</feature>
<keyword evidence="7" id="KW-1185">Reference proteome</keyword>
<dbReference type="InterPro" id="IPR050327">
    <property type="entry name" value="Proton-linked_MCT"/>
</dbReference>
<evidence type="ECO:0000256" key="5">
    <source>
        <dbReference type="SAM" id="Phobius"/>
    </source>
</evidence>
<evidence type="ECO:0000256" key="3">
    <source>
        <dbReference type="ARBA" id="ARBA00023136"/>
    </source>
</evidence>
<dbReference type="InterPro" id="IPR036259">
    <property type="entry name" value="MFS_trans_sf"/>
</dbReference>
<evidence type="ECO:0000256" key="2">
    <source>
        <dbReference type="ARBA" id="ARBA00022989"/>
    </source>
</evidence>
<reference evidence="7" key="1">
    <citation type="journal article" date="2019" name="Int. J. Syst. Evol. Microbiol.">
        <title>The Global Catalogue of Microorganisms (GCM) 10K type strain sequencing project: providing services to taxonomists for standard genome sequencing and annotation.</title>
        <authorList>
            <consortium name="The Broad Institute Genomics Platform"/>
            <consortium name="The Broad Institute Genome Sequencing Center for Infectious Disease"/>
            <person name="Wu L."/>
            <person name="Ma J."/>
        </authorList>
    </citation>
    <scope>NUCLEOTIDE SEQUENCE [LARGE SCALE GENOMIC DNA]</scope>
    <source>
        <strain evidence="7">CECT 7131</strain>
    </source>
</reference>
<feature type="compositionally biased region" description="Low complexity" evidence="4">
    <location>
        <begin position="426"/>
        <end position="441"/>
    </location>
</feature>
<dbReference type="RefSeq" id="WP_290316518.1">
    <property type="nucleotide sequence ID" value="NZ_JAUFPN010000108.1"/>
</dbReference>
<feature type="transmembrane region" description="Helical" evidence="5">
    <location>
        <begin position="87"/>
        <end position="110"/>
    </location>
</feature>
<organism evidence="6 7">
    <name type="scientific">Paeniroseomonas aquatica</name>
    <dbReference type="NCBI Taxonomy" id="373043"/>
    <lineage>
        <taxon>Bacteria</taxon>
        <taxon>Pseudomonadati</taxon>
        <taxon>Pseudomonadota</taxon>
        <taxon>Alphaproteobacteria</taxon>
        <taxon>Acetobacterales</taxon>
        <taxon>Acetobacteraceae</taxon>
        <taxon>Paeniroseomonas</taxon>
    </lineage>
</organism>
<feature type="transmembrane region" description="Helical" evidence="5">
    <location>
        <begin position="264"/>
        <end position="288"/>
    </location>
</feature>
<keyword evidence="3 5" id="KW-0472">Membrane</keyword>
<proteinExistence type="predicted"/>
<dbReference type="EMBL" id="JAUFPN010000108">
    <property type="protein sequence ID" value="MDN3564713.1"/>
    <property type="molecule type" value="Genomic_DNA"/>
</dbReference>
<feature type="transmembrane region" description="Helical" evidence="5">
    <location>
        <begin position="176"/>
        <end position="197"/>
    </location>
</feature>
<evidence type="ECO:0000256" key="4">
    <source>
        <dbReference type="SAM" id="MobiDB-lite"/>
    </source>
</evidence>
<feature type="transmembrane region" description="Helical" evidence="5">
    <location>
        <begin position="151"/>
        <end position="170"/>
    </location>
</feature>
<evidence type="ECO:0000313" key="6">
    <source>
        <dbReference type="EMBL" id="MDN3564713.1"/>
    </source>
</evidence>
<dbReference type="Gene3D" id="1.20.1250.20">
    <property type="entry name" value="MFS general substrate transporter like domains"/>
    <property type="match status" value="1"/>
</dbReference>
<evidence type="ECO:0000313" key="7">
    <source>
        <dbReference type="Proteomes" id="UP001529369"/>
    </source>
</evidence>
<protein>
    <submittedName>
        <fullName evidence="6">MFS transporter</fullName>
    </submittedName>
</protein>
<feature type="transmembrane region" description="Helical" evidence="5">
    <location>
        <begin position="400"/>
        <end position="419"/>
    </location>
</feature>
<dbReference type="Pfam" id="PF07690">
    <property type="entry name" value="MFS_1"/>
    <property type="match status" value="1"/>
</dbReference>
<dbReference type="InterPro" id="IPR011701">
    <property type="entry name" value="MFS"/>
</dbReference>
<comment type="caution">
    <text evidence="6">The sequence shown here is derived from an EMBL/GenBank/DDBJ whole genome shotgun (WGS) entry which is preliminary data.</text>
</comment>
<feature type="transmembrane region" description="Helical" evidence="5">
    <location>
        <begin position="361"/>
        <end position="380"/>
    </location>
</feature>
<name>A0ABT8A4K0_9PROT</name>
<evidence type="ECO:0000256" key="1">
    <source>
        <dbReference type="ARBA" id="ARBA00022692"/>
    </source>
</evidence>
<gene>
    <name evidence="6" type="ORF">QWZ14_10080</name>
</gene>